<gene>
    <name evidence="3" type="ORF">SAMN06265795_102504</name>
</gene>
<organism evidence="3 4">
    <name type="scientific">Noviherbaspirillum humi</name>
    <dbReference type="NCBI Taxonomy" id="1688639"/>
    <lineage>
        <taxon>Bacteria</taxon>
        <taxon>Pseudomonadati</taxon>
        <taxon>Pseudomonadota</taxon>
        <taxon>Betaproteobacteria</taxon>
        <taxon>Burkholderiales</taxon>
        <taxon>Oxalobacteraceae</taxon>
        <taxon>Noviherbaspirillum</taxon>
    </lineage>
</organism>
<dbReference type="RefSeq" id="WP_089398328.1">
    <property type="nucleotide sequence ID" value="NZ_FZOT01000002.1"/>
</dbReference>
<evidence type="ECO:0000259" key="2">
    <source>
        <dbReference type="Pfam" id="PF13937"/>
    </source>
</evidence>
<keyword evidence="4" id="KW-1185">Reference proteome</keyword>
<reference evidence="3 4" key="1">
    <citation type="submission" date="2017-06" db="EMBL/GenBank/DDBJ databases">
        <authorList>
            <person name="Kim H.J."/>
            <person name="Triplett B.A."/>
        </authorList>
    </citation>
    <scope>NUCLEOTIDE SEQUENCE [LARGE SCALE GENOMIC DNA]</scope>
    <source>
        <strain evidence="3 4">U15</strain>
    </source>
</reference>
<dbReference type="Proteomes" id="UP000198284">
    <property type="component" value="Unassembled WGS sequence"/>
</dbReference>
<dbReference type="EMBL" id="FZOT01000002">
    <property type="protein sequence ID" value="SNS39091.1"/>
    <property type="molecule type" value="Genomic_DNA"/>
</dbReference>
<dbReference type="NCBIfam" id="TIGR03647">
    <property type="entry name" value="Na_symport_sm"/>
    <property type="match status" value="1"/>
</dbReference>
<sequence>MPELLQPPAAFDANAYWRHTRRFTAALLLVWFGLTFGVIYFAQPLSEMTFFGWPLSYYMTSQGLMIAYVLIVAVYMTGMRRLDRKLGQRQGKTHDT</sequence>
<protein>
    <submittedName>
        <fullName evidence="3">Putative solute:sodium symporter small subunit</fullName>
    </submittedName>
</protein>
<name>A0A239E3W7_9BURK</name>
<dbReference type="InterPro" id="IPR019886">
    <property type="entry name" value="Na_symporter_ssu"/>
</dbReference>
<dbReference type="AlphaFoldDB" id="A0A239E3W7"/>
<keyword evidence="1" id="KW-0472">Membrane</keyword>
<evidence type="ECO:0000313" key="3">
    <source>
        <dbReference type="EMBL" id="SNS39091.1"/>
    </source>
</evidence>
<feature type="transmembrane region" description="Helical" evidence="1">
    <location>
        <begin position="55"/>
        <end position="76"/>
    </location>
</feature>
<feature type="domain" description="Sodium symporter small subunit" evidence="2">
    <location>
        <begin position="14"/>
        <end position="87"/>
    </location>
</feature>
<dbReference type="OrthoDB" id="9797746at2"/>
<accession>A0A239E3W7</accession>
<feature type="transmembrane region" description="Helical" evidence="1">
    <location>
        <begin position="23"/>
        <end position="43"/>
    </location>
</feature>
<keyword evidence="1" id="KW-0812">Transmembrane</keyword>
<proteinExistence type="predicted"/>
<evidence type="ECO:0000313" key="4">
    <source>
        <dbReference type="Proteomes" id="UP000198284"/>
    </source>
</evidence>
<dbReference type="Pfam" id="PF13937">
    <property type="entry name" value="DUF4212"/>
    <property type="match status" value="1"/>
</dbReference>
<evidence type="ECO:0000256" key="1">
    <source>
        <dbReference type="SAM" id="Phobius"/>
    </source>
</evidence>
<keyword evidence="1" id="KW-1133">Transmembrane helix</keyword>